<name>A0A0B7MD93_9FIRM</name>
<dbReference type="SUPFAM" id="SSF158472">
    <property type="entry name" value="HAMP domain-like"/>
    <property type="match status" value="1"/>
</dbReference>
<evidence type="ECO:0000259" key="16">
    <source>
        <dbReference type="PROSITE" id="PS50885"/>
    </source>
</evidence>
<evidence type="ECO:0000256" key="5">
    <source>
        <dbReference type="ARBA" id="ARBA00022553"/>
    </source>
</evidence>
<evidence type="ECO:0000256" key="8">
    <source>
        <dbReference type="ARBA" id="ARBA00022741"/>
    </source>
</evidence>
<dbReference type="PROSITE" id="PS50885">
    <property type="entry name" value="HAMP"/>
    <property type="match status" value="1"/>
</dbReference>
<dbReference type="EMBL" id="CDRZ01000048">
    <property type="protein sequence ID" value="CEO88045.1"/>
    <property type="molecule type" value="Genomic_DNA"/>
</dbReference>
<keyword evidence="10" id="KW-0067">ATP-binding</keyword>
<evidence type="ECO:0000313" key="18">
    <source>
        <dbReference type="Proteomes" id="UP000046155"/>
    </source>
</evidence>
<keyword evidence="5" id="KW-0597">Phosphoprotein</keyword>
<evidence type="ECO:0000256" key="12">
    <source>
        <dbReference type="ARBA" id="ARBA00023012"/>
    </source>
</evidence>
<evidence type="ECO:0000256" key="14">
    <source>
        <dbReference type="SAM" id="Phobius"/>
    </source>
</evidence>
<evidence type="ECO:0000259" key="15">
    <source>
        <dbReference type="PROSITE" id="PS50109"/>
    </source>
</evidence>
<keyword evidence="8" id="KW-0547">Nucleotide-binding</keyword>
<keyword evidence="6" id="KW-0808">Transferase</keyword>
<dbReference type="CDD" id="cd00082">
    <property type="entry name" value="HisKA"/>
    <property type="match status" value="1"/>
</dbReference>
<feature type="domain" description="HAMP" evidence="16">
    <location>
        <begin position="183"/>
        <end position="235"/>
    </location>
</feature>
<keyword evidence="13 14" id="KW-0472">Membrane</keyword>
<keyword evidence="7 14" id="KW-0812">Transmembrane</keyword>
<dbReference type="InterPro" id="IPR036097">
    <property type="entry name" value="HisK_dim/P_sf"/>
</dbReference>
<evidence type="ECO:0000256" key="11">
    <source>
        <dbReference type="ARBA" id="ARBA00022989"/>
    </source>
</evidence>
<dbReference type="InterPro" id="IPR005467">
    <property type="entry name" value="His_kinase_dom"/>
</dbReference>
<dbReference type="GO" id="GO:0000155">
    <property type="term" value="F:phosphorelay sensor kinase activity"/>
    <property type="evidence" value="ECO:0007669"/>
    <property type="project" value="InterPro"/>
</dbReference>
<keyword evidence="9 17" id="KW-0418">Kinase</keyword>
<dbReference type="SUPFAM" id="SSF47384">
    <property type="entry name" value="Homodimeric domain of signal transducing histidine kinase"/>
    <property type="match status" value="1"/>
</dbReference>
<dbReference type="AlphaFoldDB" id="A0A0B7MD93"/>
<dbReference type="InterPro" id="IPR003661">
    <property type="entry name" value="HisK_dim/P_dom"/>
</dbReference>
<gene>
    <name evidence="17" type="ORF">SSCH_1410001</name>
</gene>
<evidence type="ECO:0000256" key="7">
    <source>
        <dbReference type="ARBA" id="ARBA00022692"/>
    </source>
</evidence>
<comment type="subcellular location">
    <subcellularLocation>
        <location evidence="2">Cell membrane</location>
        <topology evidence="2">Multi-pass membrane protein</topology>
    </subcellularLocation>
</comment>
<evidence type="ECO:0000256" key="6">
    <source>
        <dbReference type="ARBA" id="ARBA00022679"/>
    </source>
</evidence>
<dbReference type="PANTHER" id="PTHR45528:SF1">
    <property type="entry name" value="SENSOR HISTIDINE KINASE CPXA"/>
    <property type="match status" value="1"/>
</dbReference>
<feature type="domain" description="Histidine kinase" evidence="15">
    <location>
        <begin position="264"/>
        <end position="337"/>
    </location>
</feature>
<dbReference type="GO" id="GO:0005886">
    <property type="term" value="C:plasma membrane"/>
    <property type="evidence" value="ECO:0007669"/>
    <property type="project" value="UniProtKB-SubCell"/>
</dbReference>
<evidence type="ECO:0000256" key="13">
    <source>
        <dbReference type="ARBA" id="ARBA00023136"/>
    </source>
</evidence>
<feature type="transmembrane region" description="Helical" evidence="14">
    <location>
        <begin position="162"/>
        <end position="182"/>
    </location>
</feature>
<keyword evidence="4" id="KW-1003">Cell membrane</keyword>
<feature type="transmembrane region" description="Helical" evidence="14">
    <location>
        <begin position="9"/>
        <end position="27"/>
    </location>
</feature>
<dbReference type="SMART" id="SM00304">
    <property type="entry name" value="HAMP"/>
    <property type="match status" value="1"/>
</dbReference>
<evidence type="ECO:0000256" key="9">
    <source>
        <dbReference type="ARBA" id="ARBA00022777"/>
    </source>
</evidence>
<dbReference type="PANTHER" id="PTHR45528">
    <property type="entry name" value="SENSOR HISTIDINE KINASE CPXA"/>
    <property type="match status" value="1"/>
</dbReference>
<dbReference type="Gene3D" id="6.10.340.10">
    <property type="match status" value="1"/>
</dbReference>
<evidence type="ECO:0000313" key="17">
    <source>
        <dbReference type="EMBL" id="CEO88045.1"/>
    </source>
</evidence>
<dbReference type="Gene3D" id="1.10.287.130">
    <property type="match status" value="1"/>
</dbReference>
<sequence>MKHSIRTRLFLSISCLIIFFVALSLLLNSQYLGQYYLWQKKQSLLEINKQISKKYQGNPLKLSLELEKLEQNKGLSIFFIDQDYQLIYSTSMRIIEQPSILLSVQPKLNALAKGEYFTGILKDTRLETKFLVLASRLENNEVLVLSTPLAAIGESTAIANKFFLFTGLITIVIGGVAVFLFARSFTKPILQLNDIAQRMSKLDFSKKYAVQSDDEVGQLGKSINSLSDQLDKAIFSLTEANKKLKADIEQERRIDKMRKEFINNVSHELKTPIALIQGYAEGLKLNINEDEENKNYYCDVIMDEASKMNRLVKELLDLSQIESGSFKLDKTAFNLSS</sequence>
<dbReference type="InterPro" id="IPR003660">
    <property type="entry name" value="HAMP_dom"/>
</dbReference>
<dbReference type="OrthoDB" id="9796330at2"/>
<organism evidence="17 18">
    <name type="scientific">Syntrophaceticus schinkii</name>
    <dbReference type="NCBI Taxonomy" id="499207"/>
    <lineage>
        <taxon>Bacteria</taxon>
        <taxon>Bacillati</taxon>
        <taxon>Bacillota</taxon>
        <taxon>Clostridia</taxon>
        <taxon>Thermoanaerobacterales</taxon>
        <taxon>Thermoanaerobacterales Family III. Incertae Sedis</taxon>
        <taxon>Syntrophaceticus</taxon>
    </lineage>
</organism>
<comment type="catalytic activity">
    <reaction evidence="1">
        <text>ATP + protein L-histidine = ADP + protein N-phospho-L-histidine.</text>
        <dbReference type="EC" id="2.7.13.3"/>
    </reaction>
</comment>
<dbReference type="Pfam" id="PF00672">
    <property type="entry name" value="HAMP"/>
    <property type="match status" value="1"/>
</dbReference>
<reference evidence="18" key="1">
    <citation type="submission" date="2015-01" db="EMBL/GenBank/DDBJ databases">
        <authorList>
            <person name="Manzoor Shahid"/>
            <person name="Zubair Saima"/>
        </authorList>
    </citation>
    <scope>NUCLEOTIDE SEQUENCE [LARGE SCALE GENOMIC DNA]</scope>
    <source>
        <strain evidence="18">Sp3</strain>
    </source>
</reference>
<dbReference type="EC" id="2.7.13.3" evidence="3"/>
<dbReference type="Pfam" id="PF00512">
    <property type="entry name" value="HisKA"/>
    <property type="match status" value="1"/>
</dbReference>
<proteinExistence type="predicted"/>
<dbReference type="CDD" id="cd06225">
    <property type="entry name" value="HAMP"/>
    <property type="match status" value="1"/>
</dbReference>
<evidence type="ECO:0000256" key="10">
    <source>
        <dbReference type="ARBA" id="ARBA00022840"/>
    </source>
</evidence>
<evidence type="ECO:0000256" key="2">
    <source>
        <dbReference type="ARBA" id="ARBA00004651"/>
    </source>
</evidence>
<evidence type="ECO:0000256" key="4">
    <source>
        <dbReference type="ARBA" id="ARBA00022475"/>
    </source>
</evidence>
<dbReference type="Proteomes" id="UP000046155">
    <property type="component" value="Unassembled WGS sequence"/>
</dbReference>
<accession>A0A0B7MD93</accession>
<keyword evidence="12" id="KW-0902">Two-component regulatory system</keyword>
<evidence type="ECO:0000256" key="3">
    <source>
        <dbReference type="ARBA" id="ARBA00012438"/>
    </source>
</evidence>
<keyword evidence="11 14" id="KW-1133">Transmembrane helix</keyword>
<protein>
    <recommendedName>
        <fullName evidence="3">histidine kinase</fullName>
        <ecNumber evidence="3">2.7.13.3</ecNumber>
    </recommendedName>
</protein>
<dbReference type="PROSITE" id="PS50109">
    <property type="entry name" value="HIS_KIN"/>
    <property type="match status" value="1"/>
</dbReference>
<dbReference type="GO" id="GO:0005524">
    <property type="term" value="F:ATP binding"/>
    <property type="evidence" value="ECO:0007669"/>
    <property type="project" value="UniProtKB-KW"/>
</dbReference>
<dbReference type="FunFam" id="1.10.287.130:FF:000008">
    <property type="entry name" value="Two-component sensor histidine kinase"/>
    <property type="match status" value="1"/>
</dbReference>
<dbReference type="InterPro" id="IPR050398">
    <property type="entry name" value="HssS/ArlS-like"/>
</dbReference>
<dbReference type="SMART" id="SM00388">
    <property type="entry name" value="HisKA"/>
    <property type="match status" value="1"/>
</dbReference>
<keyword evidence="18" id="KW-1185">Reference proteome</keyword>
<evidence type="ECO:0000256" key="1">
    <source>
        <dbReference type="ARBA" id="ARBA00000085"/>
    </source>
</evidence>